<evidence type="ECO:0000256" key="2">
    <source>
        <dbReference type="SAM" id="MobiDB-lite"/>
    </source>
</evidence>
<accession>A0A858BZE7</accession>
<dbReference type="Proteomes" id="UP000466848">
    <property type="component" value="Chromosome"/>
</dbReference>
<keyword evidence="1" id="KW-0175">Coiled coil</keyword>
<dbReference type="EMBL" id="CP048649">
    <property type="protein sequence ID" value="QIB70104.1"/>
    <property type="molecule type" value="Genomic_DNA"/>
</dbReference>
<reference evidence="3 4" key="1">
    <citation type="submission" date="2020-02" db="EMBL/GenBank/DDBJ databases">
        <authorList>
            <person name="Kim Y.B."/>
            <person name="Roh S.W."/>
        </authorList>
    </citation>
    <scope>NUCLEOTIDE SEQUENCE [LARGE SCALE GENOMIC DNA]</scope>
    <source>
        <strain evidence="3 4">DSM 103574</strain>
    </source>
</reference>
<gene>
    <name evidence="3" type="ORF">Ami103574_12730</name>
</gene>
<evidence type="ECO:0000313" key="4">
    <source>
        <dbReference type="Proteomes" id="UP000466848"/>
    </source>
</evidence>
<evidence type="ECO:0000313" key="3">
    <source>
        <dbReference type="EMBL" id="QIB70104.1"/>
    </source>
</evidence>
<name>A0A858BZE7_9FIRM</name>
<feature type="coiled-coil region" evidence="1">
    <location>
        <begin position="343"/>
        <end position="370"/>
    </location>
</feature>
<dbReference type="AlphaFoldDB" id="A0A858BZE7"/>
<proteinExistence type="predicted"/>
<protein>
    <submittedName>
        <fullName evidence="3">Uncharacterized protein</fullName>
    </submittedName>
</protein>
<sequence length="409" mass="44339">MKNHSCPPGCTNGLSQICGTSLDLDDLNFAESKNHLLYVNKVYSKGEGVASPLVFNLNTSPATFQTQLLLSPLRSQETDNLCEEVLGAECNCRRDRNRDSIFDSNGNWGCDRDPNRREGINCNCNCNCGNVLGAATCQLDENAVFTILRSRVRVTSFNLEHPGCLSPNQVTVDGFPVDSLFNFDGSYEASVDSILPDIIKKPCAENNLPTKAFFLISCAGPWIFQAEFIVEGTVNTNGTICCFRATFSTFCPTPICANIPVVNLSVPKISIPCASGGMTPRIVFNFGANMNLLNPILRLIPDSDNDALRLVLDTAVAVEPTVDVQVLKQALLCINACEAIFPCEGTDSELESEEEEEEELEQECQCGNGNQTAGASNRPSNCSCRSRNSSRNPSVLGANTSCSSCFRGF</sequence>
<feature type="region of interest" description="Disordered" evidence="2">
    <location>
        <begin position="370"/>
        <end position="393"/>
    </location>
</feature>
<feature type="compositionally biased region" description="Low complexity" evidence="2">
    <location>
        <begin position="376"/>
        <end position="393"/>
    </location>
</feature>
<keyword evidence="4" id="KW-1185">Reference proteome</keyword>
<dbReference type="RefSeq" id="WP_163067344.1">
    <property type="nucleotide sequence ID" value="NZ_CP048649.1"/>
</dbReference>
<dbReference type="KEGG" id="abut:Ami103574_12730"/>
<evidence type="ECO:0000256" key="1">
    <source>
        <dbReference type="SAM" id="Coils"/>
    </source>
</evidence>
<organism evidence="3 4">
    <name type="scientific">Aminipila butyrica</name>
    <dbReference type="NCBI Taxonomy" id="433296"/>
    <lineage>
        <taxon>Bacteria</taxon>
        <taxon>Bacillati</taxon>
        <taxon>Bacillota</taxon>
        <taxon>Clostridia</taxon>
        <taxon>Peptostreptococcales</taxon>
        <taxon>Anaerovoracaceae</taxon>
        <taxon>Aminipila</taxon>
    </lineage>
</organism>